<feature type="transmembrane region" description="Helical" evidence="1">
    <location>
        <begin position="31"/>
        <end position="50"/>
    </location>
</feature>
<keyword evidence="4" id="KW-1185">Reference proteome</keyword>
<feature type="transmembrane region" description="Helical" evidence="1">
    <location>
        <begin position="71"/>
        <end position="93"/>
    </location>
</feature>
<name>A0A497YF78_9BACL</name>
<dbReference type="AlphaFoldDB" id="A0A497YF78"/>
<protein>
    <submittedName>
        <fullName evidence="3">Uncharacterized protein DUF4405</fullName>
    </submittedName>
</protein>
<keyword evidence="1" id="KW-0472">Membrane</keyword>
<proteinExistence type="predicted"/>
<dbReference type="Pfam" id="PF14358">
    <property type="entry name" value="DUF4405"/>
    <property type="match status" value="1"/>
</dbReference>
<evidence type="ECO:0000256" key="1">
    <source>
        <dbReference type="SAM" id="Phobius"/>
    </source>
</evidence>
<feature type="transmembrane region" description="Helical" evidence="1">
    <location>
        <begin position="113"/>
        <end position="131"/>
    </location>
</feature>
<dbReference type="EMBL" id="RCCP01000002">
    <property type="protein sequence ID" value="RLJ87003.1"/>
    <property type="molecule type" value="Genomic_DNA"/>
</dbReference>
<keyword evidence="1" id="KW-1133">Transmembrane helix</keyword>
<dbReference type="InterPro" id="IPR025517">
    <property type="entry name" value="DUF4405"/>
</dbReference>
<comment type="caution">
    <text evidence="3">The sequence shown here is derived from an EMBL/GenBank/DDBJ whole genome shotgun (WGS) entry which is preliminary data.</text>
</comment>
<feature type="domain" description="Flavinylation-associated cytochrome" evidence="2">
    <location>
        <begin position="73"/>
        <end position="130"/>
    </location>
</feature>
<feature type="transmembrane region" description="Helical" evidence="1">
    <location>
        <begin position="192"/>
        <end position="214"/>
    </location>
</feature>
<organism evidence="3 4">
    <name type="scientific">Planococcus citreus</name>
    <dbReference type="NCBI Taxonomy" id="1373"/>
    <lineage>
        <taxon>Bacteria</taxon>
        <taxon>Bacillati</taxon>
        <taxon>Bacillota</taxon>
        <taxon>Bacilli</taxon>
        <taxon>Bacillales</taxon>
        <taxon>Caryophanaceae</taxon>
        <taxon>Planococcus</taxon>
    </lineage>
</organism>
<sequence>MNRLMIFRLSVDLSMTVLMVVAMAYQITGNMIHEVVGISLLGLFILHNFFNRKWYKAIFKGKYNARRILGVAVNFLFLISIAVILISSAPISADVFPFLSSSNDMIWRQIHVLTSYWGFIFMAVHTGLSWAMIINSVSKMTDIKHASRMRTIVLRVLAVVIVIYGVQVSVERDIGEKLTIYNPFGWGYDDSAMRFIIDYLSIMGIYISGTHYAVKFIQKQNKRKLTSSTTSK</sequence>
<feature type="transmembrane region" description="Helical" evidence="1">
    <location>
        <begin position="7"/>
        <end position="25"/>
    </location>
</feature>
<accession>A0A497YF78</accession>
<evidence type="ECO:0000259" key="2">
    <source>
        <dbReference type="Pfam" id="PF14358"/>
    </source>
</evidence>
<keyword evidence="1" id="KW-0812">Transmembrane</keyword>
<dbReference type="RefSeq" id="WP_121299815.1">
    <property type="nucleotide sequence ID" value="NZ_QBEW01000012.1"/>
</dbReference>
<dbReference type="OrthoDB" id="9779183at2"/>
<evidence type="ECO:0000313" key="3">
    <source>
        <dbReference type="EMBL" id="RLJ87003.1"/>
    </source>
</evidence>
<dbReference type="Proteomes" id="UP000280791">
    <property type="component" value="Unassembled WGS sequence"/>
</dbReference>
<gene>
    <name evidence="3" type="ORF">DFR62_1801</name>
</gene>
<reference evidence="3 4" key="1">
    <citation type="submission" date="2018-10" db="EMBL/GenBank/DDBJ databases">
        <title>Genomic Encyclopedia of Type Strains, Phase IV (KMG-IV): sequencing the most valuable type-strain genomes for metagenomic binning, comparative biology and taxonomic classification.</title>
        <authorList>
            <person name="Goeker M."/>
        </authorList>
    </citation>
    <scope>NUCLEOTIDE SEQUENCE [LARGE SCALE GENOMIC DNA]</scope>
    <source>
        <strain evidence="3 4">DSM 20549</strain>
    </source>
</reference>
<evidence type="ECO:0000313" key="4">
    <source>
        <dbReference type="Proteomes" id="UP000280791"/>
    </source>
</evidence>
<feature type="transmembrane region" description="Helical" evidence="1">
    <location>
        <begin position="152"/>
        <end position="170"/>
    </location>
</feature>